<evidence type="ECO:0000313" key="6">
    <source>
        <dbReference type="Proteomes" id="UP001501536"/>
    </source>
</evidence>
<dbReference type="EMBL" id="BAABCJ010000002">
    <property type="protein sequence ID" value="GAA3700579.1"/>
    <property type="molecule type" value="Genomic_DNA"/>
</dbReference>
<evidence type="ECO:0000256" key="3">
    <source>
        <dbReference type="ARBA" id="ARBA00023163"/>
    </source>
</evidence>
<keyword evidence="1" id="KW-0805">Transcription regulation</keyword>
<dbReference type="Proteomes" id="UP001501536">
    <property type="component" value="Unassembled WGS sequence"/>
</dbReference>
<gene>
    <name evidence="5" type="ORF">GCM10022377_12340</name>
</gene>
<accession>A0ABP7D7Q6</accession>
<reference evidence="6" key="1">
    <citation type="journal article" date="2019" name="Int. J. Syst. Evol. Microbiol.">
        <title>The Global Catalogue of Microorganisms (GCM) 10K type strain sequencing project: providing services to taxonomists for standard genome sequencing and annotation.</title>
        <authorList>
            <consortium name="The Broad Institute Genomics Platform"/>
            <consortium name="The Broad Institute Genome Sequencing Center for Infectious Disease"/>
            <person name="Wu L."/>
            <person name="Ma J."/>
        </authorList>
    </citation>
    <scope>NUCLEOTIDE SEQUENCE [LARGE SCALE GENOMIC DNA]</scope>
    <source>
        <strain evidence="6">JCM 16961</strain>
    </source>
</reference>
<dbReference type="PROSITE" id="PS00041">
    <property type="entry name" value="HTH_ARAC_FAMILY_1"/>
    <property type="match status" value="1"/>
</dbReference>
<dbReference type="InterPro" id="IPR011256">
    <property type="entry name" value="Reg_factor_effector_dom_sf"/>
</dbReference>
<keyword evidence="3" id="KW-0804">Transcription</keyword>
<feature type="domain" description="HTH araC/xylS-type" evidence="4">
    <location>
        <begin position="5"/>
        <end position="102"/>
    </location>
</feature>
<dbReference type="SUPFAM" id="SSF46689">
    <property type="entry name" value="Homeodomain-like"/>
    <property type="match status" value="2"/>
</dbReference>
<protein>
    <submittedName>
        <fullName evidence="5">AraC family transcriptional regulator</fullName>
    </submittedName>
</protein>
<dbReference type="InterPro" id="IPR018060">
    <property type="entry name" value="HTH_AraC"/>
</dbReference>
<dbReference type="Gene3D" id="3.20.80.10">
    <property type="entry name" value="Regulatory factor, effector binding domain"/>
    <property type="match status" value="1"/>
</dbReference>
<dbReference type="PROSITE" id="PS01124">
    <property type="entry name" value="HTH_ARAC_FAMILY_2"/>
    <property type="match status" value="1"/>
</dbReference>
<dbReference type="PANTHER" id="PTHR47504:SF5">
    <property type="entry name" value="RIGHT ORIGIN-BINDING PROTEIN"/>
    <property type="match status" value="1"/>
</dbReference>
<organism evidence="5 6">
    <name type="scientific">Zhihengliuella alba</name>
    <dbReference type="NCBI Taxonomy" id="547018"/>
    <lineage>
        <taxon>Bacteria</taxon>
        <taxon>Bacillati</taxon>
        <taxon>Actinomycetota</taxon>
        <taxon>Actinomycetes</taxon>
        <taxon>Micrococcales</taxon>
        <taxon>Micrococcaceae</taxon>
        <taxon>Zhihengliuella</taxon>
    </lineage>
</organism>
<keyword evidence="6" id="KW-1185">Reference proteome</keyword>
<dbReference type="RefSeq" id="WP_344881596.1">
    <property type="nucleotide sequence ID" value="NZ_BAABCJ010000002.1"/>
</dbReference>
<dbReference type="InterPro" id="IPR029441">
    <property type="entry name" value="Cass2"/>
</dbReference>
<keyword evidence="2" id="KW-0238">DNA-binding</keyword>
<name>A0ABP7D7Q6_9MICC</name>
<dbReference type="SMART" id="SM00871">
    <property type="entry name" value="AraC_E_bind"/>
    <property type="match status" value="1"/>
</dbReference>
<dbReference type="SUPFAM" id="SSF55136">
    <property type="entry name" value="Probable bacterial effector-binding domain"/>
    <property type="match status" value="1"/>
</dbReference>
<dbReference type="Pfam" id="PF14526">
    <property type="entry name" value="Cass2"/>
    <property type="match status" value="1"/>
</dbReference>
<dbReference type="InterPro" id="IPR050959">
    <property type="entry name" value="MarA-like"/>
</dbReference>
<dbReference type="InterPro" id="IPR009057">
    <property type="entry name" value="Homeodomain-like_sf"/>
</dbReference>
<evidence type="ECO:0000256" key="2">
    <source>
        <dbReference type="ARBA" id="ARBA00023125"/>
    </source>
</evidence>
<dbReference type="Gene3D" id="1.10.10.60">
    <property type="entry name" value="Homeodomain-like"/>
    <property type="match status" value="2"/>
</dbReference>
<dbReference type="InterPro" id="IPR018062">
    <property type="entry name" value="HTH_AraC-typ_CS"/>
</dbReference>
<dbReference type="SMART" id="SM00342">
    <property type="entry name" value="HTH_ARAC"/>
    <property type="match status" value="1"/>
</dbReference>
<dbReference type="InterPro" id="IPR010499">
    <property type="entry name" value="AraC_E-bd"/>
</dbReference>
<evidence type="ECO:0000259" key="4">
    <source>
        <dbReference type="PROSITE" id="PS01124"/>
    </source>
</evidence>
<proteinExistence type="predicted"/>
<comment type="caution">
    <text evidence="5">The sequence shown here is derived from an EMBL/GenBank/DDBJ whole genome shotgun (WGS) entry which is preliminary data.</text>
</comment>
<evidence type="ECO:0000313" key="5">
    <source>
        <dbReference type="EMBL" id="GAA3700579.1"/>
    </source>
</evidence>
<sequence length="287" mass="31443">MHLWNEAIELIESRLGDDLVIADAARAAATSEYHFRRMFSTLAGMPVSEYVRRRRMTLAAAHLVAGDGVLDTAVRYGYSSAEAFGRAFRTVHGMTPAQARVAGARLASQPRLSFHLRVEGTTLMKHRIVELPDLKLVGLRAAVPVVYSGPNQAIIDFERSIGTETRQRLGDLNDVEPRGLLSVTAGNDPDIAEGTRVDYWRAAASSLPTPPELEELTVPAGRWVVFEAEGEMPQAAQRLWADAAAEWFPSNPYRWAPGPQLMQAEMEAGSTRGRAGLWIPVEAEPVG</sequence>
<dbReference type="Pfam" id="PF12833">
    <property type="entry name" value="HTH_18"/>
    <property type="match status" value="1"/>
</dbReference>
<evidence type="ECO:0000256" key="1">
    <source>
        <dbReference type="ARBA" id="ARBA00023015"/>
    </source>
</evidence>
<dbReference type="PANTHER" id="PTHR47504">
    <property type="entry name" value="RIGHT ORIGIN-BINDING PROTEIN"/>
    <property type="match status" value="1"/>
</dbReference>